<comment type="caution">
    <text evidence="10">The sequence shown here is derived from an EMBL/GenBank/DDBJ whole genome shotgun (WGS) entry which is preliminary data.</text>
</comment>
<feature type="transmembrane region" description="Helical" evidence="8">
    <location>
        <begin position="79"/>
        <end position="100"/>
    </location>
</feature>
<evidence type="ECO:0000256" key="7">
    <source>
        <dbReference type="ARBA" id="ARBA00023303"/>
    </source>
</evidence>
<dbReference type="OrthoDB" id="297496at2759"/>
<keyword evidence="11" id="KW-1185">Reference proteome</keyword>
<evidence type="ECO:0000256" key="1">
    <source>
        <dbReference type="ARBA" id="ARBA00004141"/>
    </source>
</evidence>
<dbReference type="EMBL" id="VIIS01001237">
    <property type="protein sequence ID" value="KAF0300734.1"/>
    <property type="molecule type" value="Genomic_DNA"/>
</dbReference>
<sequence length="124" mass="13500">MPAASCRLRYAYVNSSVEQERLDILLQHVIRANNRGVSASKNISSGPNWSFGQSFFFSTTVVTTIGYGHVTPLSEAGKIFCLVFALIGIPMTLVLLTAFVERLMVPSTVALQVRDCALPRGPPL</sequence>
<evidence type="ECO:0000256" key="2">
    <source>
        <dbReference type="ARBA" id="ARBA00022448"/>
    </source>
</evidence>
<keyword evidence="2" id="KW-0813">Transport</keyword>
<dbReference type="GO" id="GO:0022841">
    <property type="term" value="F:potassium ion leak channel activity"/>
    <property type="evidence" value="ECO:0007669"/>
    <property type="project" value="TreeGrafter"/>
</dbReference>
<dbReference type="AlphaFoldDB" id="A0A6A4WAD0"/>
<dbReference type="InterPro" id="IPR013099">
    <property type="entry name" value="K_chnl_dom"/>
</dbReference>
<evidence type="ECO:0000256" key="4">
    <source>
        <dbReference type="ARBA" id="ARBA00022989"/>
    </source>
</evidence>
<gene>
    <name evidence="10" type="primary">KCNK1_1</name>
    <name evidence="10" type="ORF">FJT64_003248</name>
</gene>
<comment type="subcellular location">
    <subcellularLocation>
        <location evidence="1">Membrane</location>
        <topology evidence="1">Multi-pass membrane protein</topology>
    </subcellularLocation>
</comment>
<dbReference type="Pfam" id="PF07885">
    <property type="entry name" value="Ion_trans_2"/>
    <property type="match status" value="1"/>
</dbReference>
<evidence type="ECO:0000256" key="8">
    <source>
        <dbReference type="SAM" id="Phobius"/>
    </source>
</evidence>
<dbReference type="Gene3D" id="1.10.287.70">
    <property type="match status" value="1"/>
</dbReference>
<keyword evidence="4 8" id="KW-1133">Transmembrane helix</keyword>
<dbReference type="SUPFAM" id="SSF81324">
    <property type="entry name" value="Voltage-gated potassium channels"/>
    <property type="match status" value="1"/>
</dbReference>
<evidence type="ECO:0000313" key="10">
    <source>
        <dbReference type="EMBL" id="KAF0300734.1"/>
    </source>
</evidence>
<evidence type="ECO:0000256" key="6">
    <source>
        <dbReference type="ARBA" id="ARBA00023136"/>
    </source>
</evidence>
<evidence type="ECO:0000313" key="11">
    <source>
        <dbReference type="Proteomes" id="UP000440578"/>
    </source>
</evidence>
<reference evidence="10 11" key="1">
    <citation type="submission" date="2019-07" db="EMBL/GenBank/DDBJ databases">
        <title>Draft genome assembly of a fouling barnacle, Amphibalanus amphitrite (Darwin, 1854): The first reference genome for Thecostraca.</title>
        <authorList>
            <person name="Kim W."/>
        </authorList>
    </citation>
    <scope>NUCLEOTIDE SEQUENCE [LARGE SCALE GENOMIC DNA]</scope>
    <source>
        <strain evidence="10">SNU_AA5</strain>
        <tissue evidence="10">Soma without cirri and trophi</tissue>
    </source>
</reference>
<dbReference type="InterPro" id="IPR003280">
    <property type="entry name" value="2pore_dom_K_chnl"/>
</dbReference>
<evidence type="ECO:0000256" key="3">
    <source>
        <dbReference type="ARBA" id="ARBA00022692"/>
    </source>
</evidence>
<dbReference type="PANTHER" id="PTHR11003:SF249">
    <property type="entry name" value="TWO PORE POTASSIUM CHANNEL PROTEIN SUP-9"/>
    <property type="match status" value="1"/>
</dbReference>
<evidence type="ECO:0000259" key="9">
    <source>
        <dbReference type="Pfam" id="PF07885"/>
    </source>
</evidence>
<keyword evidence="6 8" id="KW-0472">Membrane</keyword>
<dbReference type="PANTHER" id="PTHR11003">
    <property type="entry name" value="POTASSIUM CHANNEL, SUBFAMILY K"/>
    <property type="match status" value="1"/>
</dbReference>
<organism evidence="10 11">
    <name type="scientific">Amphibalanus amphitrite</name>
    <name type="common">Striped barnacle</name>
    <name type="synonym">Balanus amphitrite</name>
    <dbReference type="NCBI Taxonomy" id="1232801"/>
    <lineage>
        <taxon>Eukaryota</taxon>
        <taxon>Metazoa</taxon>
        <taxon>Ecdysozoa</taxon>
        <taxon>Arthropoda</taxon>
        <taxon>Crustacea</taxon>
        <taxon>Multicrustacea</taxon>
        <taxon>Cirripedia</taxon>
        <taxon>Thoracica</taxon>
        <taxon>Thoracicalcarea</taxon>
        <taxon>Balanomorpha</taxon>
        <taxon>Balanoidea</taxon>
        <taxon>Balanidae</taxon>
        <taxon>Amphibalaninae</taxon>
        <taxon>Amphibalanus</taxon>
    </lineage>
</organism>
<dbReference type="GO" id="GO:0005886">
    <property type="term" value="C:plasma membrane"/>
    <property type="evidence" value="ECO:0007669"/>
    <property type="project" value="TreeGrafter"/>
</dbReference>
<protein>
    <submittedName>
        <fullName evidence="10">Potassium channel subfamily K member 1</fullName>
    </submittedName>
</protein>
<dbReference type="GO" id="GO:0015271">
    <property type="term" value="F:outward rectifier potassium channel activity"/>
    <property type="evidence" value="ECO:0007669"/>
    <property type="project" value="TreeGrafter"/>
</dbReference>
<proteinExistence type="predicted"/>
<accession>A0A6A4WAD0</accession>
<name>A0A6A4WAD0_AMPAM</name>
<keyword evidence="3 8" id="KW-0812">Transmembrane</keyword>
<keyword evidence="5" id="KW-0406">Ion transport</keyword>
<dbReference type="GO" id="GO:0030322">
    <property type="term" value="P:stabilization of membrane potential"/>
    <property type="evidence" value="ECO:0007669"/>
    <property type="project" value="TreeGrafter"/>
</dbReference>
<keyword evidence="7 10" id="KW-0407">Ion channel</keyword>
<dbReference type="Proteomes" id="UP000440578">
    <property type="component" value="Unassembled WGS sequence"/>
</dbReference>
<evidence type="ECO:0000256" key="5">
    <source>
        <dbReference type="ARBA" id="ARBA00023065"/>
    </source>
</evidence>
<feature type="domain" description="Potassium channel" evidence="9">
    <location>
        <begin position="47"/>
        <end position="103"/>
    </location>
</feature>